<dbReference type="Proteomes" id="UP000647860">
    <property type="component" value="Unassembled WGS sequence"/>
</dbReference>
<comment type="caution">
    <text evidence="2">The sequence shown here is derived from an EMBL/GenBank/DDBJ whole genome shotgun (WGS) entry which is preliminary data.</text>
</comment>
<name>A0ABQ4I719_9ACTN</name>
<keyword evidence="3" id="KW-1185">Reference proteome</keyword>
<evidence type="ECO:0000313" key="3">
    <source>
        <dbReference type="Proteomes" id="UP000647860"/>
    </source>
</evidence>
<gene>
    <name evidence="2" type="ORF">Vgi01_03740</name>
</gene>
<organism evidence="2 3">
    <name type="scientific">Micromonospora gifhornensis</name>
    <dbReference type="NCBI Taxonomy" id="84594"/>
    <lineage>
        <taxon>Bacteria</taxon>
        <taxon>Bacillati</taxon>
        <taxon>Actinomycetota</taxon>
        <taxon>Actinomycetes</taxon>
        <taxon>Micromonosporales</taxon>
        <taxon>Micromonosporaceae</taxon>
        <taxon>Micromonospora</taxon>
    </lineage>
</organism>
<accession>A0ABQ4I719</accession>
<dbReference type="EMBL" id="BOPA01000003">
    <property type="protein sequence ID" value="GIJ13690.1"/>
    <property type="molecule type" value="Genomic_DNA"/>
</dbReference>
<protein>
    <submittedName>
        <fullName evidence="2">Uncharacterized protein</fullName>
    </submittedName>
</protein>
<feature type="region of interest" description="Disordered" evidence="1">
    <location>
        <begin position="80"/>
        <end position="104"/>
    </location>
</feature>
<evidence type="ECO:0000313" key="2">
    <source>
        <dbReference type="EMBL" id="GIJ13690.1"/>
    </source>
</evidence>
<evidence type="ECO:0000256" key="1">
    <source>
        <dbReference type="SAM" id="MobiDB-lite"/>
    </source>
</evidence>
<reference evidence="2 3" key="1">
    <citation type="submission" date="2021-01" db="EMBL/GenBank/DDBJ databases">
        <title>Whole genome shotgun sequence of Verrucosispora gifhornensis NBRC 16317.</title>
        <authorList>
            <person name="Komaki H."/>
            <person name="Tamura T."/>
        </authorList>
    </citation>
    <scope>NUCLEOTIDE SEQUENCE [LARGE SCALE GENOMIC DNA]</scope>
    <source>
        <strain evidence="2 3">NBRC 16317</strain>
    </source>
</reference>
<proteinExistence type="predicted"/>
<sequence>MAASLARCRSLMAFSSHRSAESVGVLAGLGSVSAARPGPAAGTKKPLTQEGPPCCRAFSASARLGKQEDSGHVRQCTANRYERVVHHPPGPPSPEKNQRHALRE</sequence>